<proteinExistence type="predicted"/>
<dbReference type="PRINTS" id="PR00032">
    <property type="entry name" value="HTHARAC"/>
</dbReference>
<evidence type="ECO:0000313" key="10">
    <source>
        <dbReference type="Proteomes" id="UP000306509"/>
    </source>
</evidence>
<dbReference type="GO" id="GO:0000160">
    <property type="term" value="P:phosphorelay signal transduction system"/>
    <property type="evidence" value="ECO:0007669"/>
    <property type="project" value="InterPro"/>
</dbReference>
<keyword evidence="3" id="KW-0238">DNA-binding</keyword>
<dbReference type="SMART" id="SM00342">
    <property type="entry name" value="HTH_ARAC"/>
    <property type="match status" value="1"/>
</dbReference>
<sequence length="503" mass="57975">MIKVIVVDDEKVIREGIGRFVKETEGFELLQTCENGVTAYDAIREKKPDLVICDIMMPKWDGIQLIGACREQDITCEFVLLSGYSEFEYARAAIRYQVLDYINKPINPALLKKMLEDAQRVIGNKNKIRKKLQSTIYDKVLEEEVMSADEEHIEQLQQQMPHRVLAVNGYDSGKNGWDTEKARIYCDEILQKQTYEQYIVYNKNGLIIIILVGVDTREHAIEKIWMELLAYAKGQGGNAAMGIGDTVSGMREIPMSYRKAKAALYEAQCREDRCCLFERLPYTYKSPGSIYARDISVVESALHLQNREQVLEVVQETADRYKISLPPYVIYSFIQKCAKEIWNLCEENTVLPTEFEQKDIFSQLTAAPDTERLMERFYSFAVPACKALEQIQGKHYGGTIDEVINYIHLNYTQDISTQKICSVFYFNQSYFSALFKSKTGSNYNDYVTNLRIAKAKELLKSGNYKISEISAMIGYNSSRYFSKVFRARTGELPQEYKNHFLNK</sequence>
<comment type="function">
    <text evidence="5">May play the central regulatory role in sporulation. It may be an element of the effector pathway responsible for the activation of sporulation genes in response to nutritional stress. Spo0A may act in concert with spo0H (a sigma factor) to control the expression of some genes that are critical to the sporulation process.</text>
</comment>
<dbReference type="EMBL" id="QGQD01000037">
    <property type="protein sequence ID" value="TLD01506.1"/>
    <property type="molecule type" value="Genomic_DNA"/>
</dbReference>
<evidence type="ECO:0000259" key="8">
    <source>
        <dbReference type="PROSITE" id="PS50110"/>
    </source>
</evidence>
<name>A0A4U8QK17_9FIRM</name>
<dbReference type="InterPro" id="IPR020449">
    <property type="entry name" value="Tscrpt_reg_AraC-type_HTH"/>
</dbReference>
<dbReference type="InterPro" id="IPR011006">
    <property type="entry name" value="CheY-like_superfamily"/>
</dbReference>
<feature type="domain" description="Response regulatory" evidence="8">
    <location>
        <begin position="3"/>
        <end position="119"/>
    </location>
</feature>
<dbReference type="Pfam" id="PF17853">
    <property type="entry name" value="GGDEF_2"/>
    <property type="match status" value="1"/>
</dbReference>
<evidence type="ECO:0000313" key="9">
    <source>
        <dbReference type="EMBL" id="TLD01506.1"/>
    </source>
</evidence>
<reference evidence="9 10" key="1">
    <citation type="journal article" date="2019" name="Anaerobe">
        <title>Detection of Robinsoniella peoriensis in multiple bone samples of a trauma patient.</title>
        <authorList>
            <person name="Schrottner P."/>
            <person name="Hartwich K."/>
            <person name="Bunk B."/>
            <person name="Schober I."/>
            <person name="Helbig S."/>
            <person name="Rudolph W.W."/>
            <person name="Gunzer F."/>
        </authorList>
    </citation>
    <scope>NUCLEOTIDE SEQUENCE [LARGE SCALE GENOMIC DNA]</scope>
    <source>
        <strain evidence="9 10">DSM 106044</strain>
    </source>
</reference>
<dbReference type="PROSITE" id="PS00041">
    <property type="entry name" value="HTH_ARAC_FAMILY_1"/>
    <property type="match status" value="1"/>
</dbReference>
<dbReference type="SUPFAM" id="SSF46689">
    <property type="entry name" value="Homeodomain-like"/>
    <property type="match status" value="2"/>
</dbReference>
<dbReference type="PANTHER" id="PTHR43280:SF28">
    <property type="entry name" value="HTH-TYPE TRANSCRIPTIONAL ACTIVATOR RHAS"/>
    <property type="match status" value="1"/>
</dbReference>
<dbReference type="CDD" id="cd17536">
    <property type="entry name" value="REC_YesN-like"/>
    <property type="match status" value="1"/>
</dbReference>
<feature type="domain" description="HTH araC/xylS-type" evidence="7">
    <location>
        <begin position="401"/>
        <end position="499"/>
    </location>
</feature>
<evidence type="ECO:0000256" key="4">
    <source>
        <dbReference type="ARBA" id="ARBA00023163"/>
    </source>
</evidence>
<dbReference type="InterPro" id="IPR009057">
    <property type="entry name" value="Homeodomain-like_sf"/>
</dbReference>
<feature type="modified residue" description="4-aspartylphosphate" evidence="6">
    <location>
        <position position="54"/>
    </location>
</feature>
<dbReference type="PROSITE" id="PS01124">
    <property type="entry name" value="HTH_ARAC_FAMILY_2"/>
    <property type="match status" value="1"/>
</dbReference>
<dbReference type="GO" id="GO:0003700">
    <property type="term" value="F:DNA-binding transcription factor activity"/>
    <property type="evidence" value="ECO:0007669"/>
    <property type="project" value="InterPro"/>
</dbReference>
<evidence type="ECO:0000259" key="7">
    <source>
        <dbReference type="PROSITE" id="PS01124"/>
    </source>
</evidence>
<dbReference type="Gene3D" id="1.10.10.60">
    <property type="entry name" value="Homeodomain-like"/>
    <property type="match status" value="2"/>
</dbReference>
<dbReference type="PANTHER" id="PTHR43280">
    <property type="entry name" value="ARAC-FAMILY TRANSCRIPTIONAL REGULATOR"/>
    <property type="match status" value="1"/>
</dbReference>
<keyword evidence="10" id="KW-1185">Reference proteome</keyword>
<evidence type="ECO:0000256" key="1">
    <source>
        <dbReference type="ARBA" id="ARBA00018672"/>
    </source>
</evidence>
<dbReference type="SUPFAM" id="SSF52172">
    <property type="entry name" value="CheY-like"/>
    <property type="match status" value="1"/>
</dbReference>
<comment type="caution">
    <text evidence="9">The sequence shown here is derived from an EMBL/GenBank/DDBJ whole genome shotgun (WGS) entry which is preliminary data.</text>
</comment>
<accession>A0A4U8QK17</accession>
<evidence type="ECO:0000256" key="2">
    <source>
        <dbReference type="ARBA" id="ARBA00023015"/>
    </source>
</evidence>
<dbReference type="InterPro" id="IPR041522">
    <property type="entry name" value="CdaR_GGDEF"/>
</dbReference>
<dbReference type="Pfam" id="PF00072">
    <property type="entry name" value="Response_reg"/>
    <property type="match status" value="1"/>
</dbReference>
<dbReference type="STRING" id="180332.GCA_000797495_03124"/>
<dbReference type="Gene3D" id="3.40.50.2300">
    <property type="match status" value="1"/>
</dbReference>
<keyword evidence="4" id="KW-0804">Transcription</keyword>
<organism evidence="9 10">
    <name type="scientific">Robinsoniella peoriensis</name>
    <dbReference type="NCBI Taxonomy" id="180332"/>
    <lineage>
        <taxon>Bacteria</taxon>
        <taxon>Bacillati</taxon>
        <taxon>Bacillota</taxon>
        <taxon>Clostridia</taxon>
        <taxon>Lachnospirales</taxon>
        <taxon>Lachnospiraceae</taxon>
        <taxon>Robinsoniella</taxon>
    </lineage>
</organism>
<dbReference type="SMART" id="SM00448">
    <property type="entry name" value="REC"/>
    <property type="match status" value="1"/>
</dbReference>
<dbReference type="InterPro" id="IPR001789">
    <property type="entry name" value="Sig_transdc_resp-reg_receiver"/>
</dbReference>
<keyword evidence="2" id="KW-0805">Transcription regulation</keyword>
<evidence type="ECO:0000256" key="6">
    <source>
        <dbReference type="PROSITE-ProRule" id="PRU00169"/>
    </source>
</evidence>
<dbReference type="PROSITE" id="PS50110">
    <property type="entry name" value="RESPONSE_REGULATORY"/>
    <property type="match status" value="1"/>
</dbReference>
<gene>
    <name evidence="9" type="ORF">DSM106044_01651</name>
</gene>
<keyword evidence="6" id="KW-0597">Phosphoprotein</keyword>
<protein>
    <recommendedName>
        <fullName evidence="1">Stage 0 sporulation protein A homolog</fullName>
    </recommendedName>
</protein>
<dbReference type="Pfam" id="PF12833">
    <property type="entry name" value="HTH_18"/>
    <property type="match status" value="1"/>
</dbReference>
<dbReference type="InterPro" id="IPR018062">
    <property type="entry name" value="HTH_AraC-typ_CS"/>
</dbReference>
<evidence type="ECO:0000256" key="3">
    <source>
        <dbReference type="ARBA" id="ARBA00023125"/>
    </source>
</evidence>
<dbReference type="RefSeq" id="WP_138002237.1">
    <property type="nucleotide sequence ID" value="NZ_QGQD01000037.1"/>
</dbReference>
<dbReference type="AlphaFoldDB" id="A0A4U8QK17"/>
<dbReference type="Proteomes" id="UP000306509">
    <property type="component" value="Unassembled WGS sequence"/>
</dbReference>
<evidence type="ECO:0000256" key="5">
    <source>
        <dbReference type="ARBA" id="ARBA00024867"/>
    </source>
</evidence>
<dbReference type="GO" id="GO:0043565">
    <property type="term" value="F:sequence-specific DNA binding"/>
    <property type="evidence" value="ECO:0007669"/>
    <property type="project" value="InterPro"/>
</dbReference>
<dbReference type="InterPro" id="IPR018060">
    <property type="entry name" value="HTH_AraC"/>
</dbReference>